<protein>
    <submittedName>
        <fullName evidence="1">Uncharacterized protein</fullName>
    </submittedName>
</protein>
<evidence type="ECO:0000313" key="1">
    <source>
        <dbReference type="EnsemblPlants" id="OBART04G30890.1"/>
    </source>
</evidence>
<dbReference type="HOGENOM" id="CLU_1828268_0_0_1"/>
<reference evidence="1" key="2">
    <citation type="submission" date="2015-03" db="UniProtKB">
        <authorList>
            <consortium name="EnsemblPlants"/>
        </authorList>
    </citation>
    <scope>IDENTIFICATION</scope>
</reference>
<dbReference type="EnsemblPlants" id="OBART04G30890.1">
    <property type="protein sequence ID" value="OBART04G30890.1"/>
    <property type="gene ID" value="OBART04G30890"/>
</dbReference>
<dbReference type="Gramene" id="OBART04G30890.1">
    <property type="protein sequence ID" value="OBART04G30890.1"/>
    <property type="gene ID" value="OBART04G30890"/>
</dbReference>
<sequence length="141" mass="16111">MKVALLNEKAIILTFMVPKQAQANEYLANANIGRGFNSIRKCIRARTDVWFQAGNVGRNGQDSLSFYCKLYKVAKQRSLIAVRSGTPPRCGQPTLDWKRRRRFKLRLHRPAPTSFTVIRKDLEAHSLQLSILHHPGRGTRI</sequence>
<evidence type="ECO:0000313" key="2">
    <source>
        <dbReference type="Proteomes" id="UP000026960"/>
    </source>
</evidence>
<keyword evidence="2" id="KW-1185">Reference proteome</keyword>
<dbReference type="AlphaFoldDB" id="A0A0D3G253"/>
<dbReference type="Proteomes" id="UP000026960">
    <property type="component" value="Chromosome 4"/>
</dbReference>
<name>A0A0D3G253_9ORYZ</name>
<dbReference type="PaxDb" id="65489-OBART04G30890.1"/>
<proteinExistence type="predicted"/>
<reference evidence="1" key="1">
    <citation type="journal article" date="2009" name="Rice">
        <title>De Novo Next Generation Sequencing of Plant Genomes.</title>
        <authorList>
            <person name="Rounsley S."/>
            <person name="Marri P.R."/>
            <person name="Yu Y."/>
            <person name="He R."/>
            <person name="Sisneros N."/>
            <person name="Goicoechea J.L."/>
            <person name="Lee S.J."/>
            <person name="Angelova A."/>
            <person name="Kudrna D."/>
            <person name="Luo M."/>
            <person name="Affourtit J."/>
            <person name="Desany B."/>
            <person name="Knight J."/>
            <person name="Niazi F."/>
            <person name="Egholm M."/>
            <person name="Wing R.A."/>
        </authorList>
    </citation>
    <scope>NUCLEOTIDE SEQUENCE [LARGE SCALE GENOMIC DNA]</scope>
    <source>
        <strain evidence="1">cv. IRGC 105608</strain>
    </source>
</reference>
<accession>A0A0D3G253</accession>
<organism evidence="1">
    <name type="scientific">Oryza barthii</name>
    <dbReference type="NCBI Taxonomy" id="65489"/>
    <lineage>
        <taxon>Eukaryota</taxon>
        <taxon>Viridiplantae</taxon>
        <taxon>Streptophyta</taxon>
        <taxon>Embryophyta</taxon>
        <taxon>Tracheophyta</taxon>
        <taxon>Spermatophyta</taxon>
        <taxon>Magnoliopsida</taxon>
        <taxon>Liliopsida</taxon>
        <taxon>Poales</taxon>
        <taxon>Poaceae</taxon>
        <taxon>BOP clade</taxon>
        <taxon>Oryzoideae</taxon>
        <taxon>Oryzeae</taxon>
        <taxon>Oryzinae</taxon>
        <taxon>Oryza</taxon>
    </lineage>
</organism>